<protein>
    <submittedName>
        <fullName evidence="2">Uncharacterized protein</fullName>
    </submittedName>
</protein>
<accession>A0A1Y1IJM5</accession>
<proteinExistence type="predicted"/>
<name>A0A1Y1IJM5_KLENI</name>
<feature type="compositionally biased region" description="Basic and acidic residues" evidence="1">
    <location>
        <begin position="328"/>
        <end position="354"/>
    </location>
</feature>
<dbReference type="Proteomes" id="UP000054558">
    <property type="component" value="Unassembled WGS sequence"/>
</dbReference>
<organism evidence="2 3">
    <name type="scientific">Klebsormidium nitens</name>
    <name type="common">Green alga</name>
    <name type="synonym">Ulothrix nitens</name>
    <dbReference type="NCBI Taxonomy" id="105231"/>
    <lineage>
        <taxon>Eukaryota</taxon>
        <taxon>Viridiplantae</taxon>
        <taxon>Streptophyta</taxon>
        <taxon>Klebsormidiophyceae</taxon>
        <taxon>Klebsormidiales</taxon>
        <taxon>Klebsormidiaceae</taxon>
        <taxon>Klebsormidium</taxon>
    </lineage>
</organism>
<dbReference type="OrthoDB" id="3171351at2759"/>
<dbReference type="AlphaFoldDB" id="A0A1Y1IJM5"/>
<keyword evidence="3" id="KW-1185">Reference proteome</keyword>
<feature type="region of interest" description="Disordered" evidence="1">
    <location>
        <begin position="76"/>
        <end position="95"/>
    </location>
</feature>
<reference evidence="2 3" key="1">
    <citation type="journal article" date="2014" name="Nat. Commun.">
        <title>Klebsormidium flaccidum genome reveals primary factors for plant terrestrial adaptation.</title>
        <authorList>
            <person name="Hori K."/>
            <person name="Maruyama F."/>
            <person name="Fujisawa T."/>
            <person name="Togashi T."/>
            <person name="Yamamoto N."/>
            <person name="Seo M."/>
            <person name="Sato S."/>
            <person name="Yamada T."/>
            <person name="Mori H."/>
            <person name="Tajima N."/>
            <person name="Moriyama T."/>
            <person name="Ikeuchi M."/>
            <person name="Watanabe M."/>
            <person name="Wada H."/>
            <person name="Kobayashi K."/>
            <person name="Saito M."/>
            <person name="Masuda T."/>
            <person name="Sasaki-Sekimoto Y."/>
            <person name="Mashiguchi K."/>
            <person name="Awai K."/>
            <person name="Shimojima M."/>
            <person name="Masuda S."/>
            <person name="Iwai M."/>
            <person name="Nobusawa T."/>
            <person name="Narise T."/>
            <person name="Kondo S."/>
            <person name="Saito H."/>
            <person name="Sato R."/>
            <person name="Murakawa M."/>
            <person name="Ihara Y."/>
            <person name="Oshima-Yamada Y."/>
            <person name="Ohtaka K."/>
            <person name="Satoh M."/>
            <person name="Sonobe K."/>
            <person name="Ishii M."/>
            <person name="Ohtani R."/>
            <person name="Kanamori-Sato M."/>
            <person name="Honoki R."/>
            <person name="Miyazaki D."/>
            <person name="Mochizuki H."/>
            <person name="Umetsu J."/>
            <person name="Higashi K."/>
            <person name="Shibata D."/>
            <person name="Kamiya Y."/>
            <person name="Sato N."/>
            <person name="Nakamura Y."/>
            <person name="Tabata S."/>
            <person name="Ida S."/>
            <person name="Kurokawa K."/>
            <person name="Ohta H."/>
        </authorList>
    </citation>
    <scope>NUCLEOTIDE SEQUENCE [LARGE SCALE GENOMIC DNA]</scope>
    <source>
        <strain evidence="2 3">NIES-2285</strain>
    </source>
</reference>
<dbReference type="Gene3D" id="3.40.50.300">
    <property type="entry name" value="P-loop containing nucleotide triphosphate hydrolases"/>
    <property type="match status" value="1"/>
</dbReference>
<gene>
    <name evidence="2" type="ORF">KFL_007230020</name>
</gene>
<feature type="region of interest" description="Disordered" evidence="1">
    <location>
        <begin position="328"/>
        <end position="363"/>
    </location>
</feature>
<evidence type="ECO:0000256" key="1">
    <source>
        <dbReference type="SAM" id="MobiDB-lite"/>
    </source>
</evidence>
<dbReference type="InterPro" id="IPR027417">
    <property type="entry name" value="P-loop_NTPase"/>
</dbReference>
<sequence length="1029" mass="114639">MPCAPENVVEEVPESWFLNFVIMARGRPHGRSKSDHRVCQAARYEQAAEYRERISISAEQQEARIAAVNAECDVQDAPQKRRSQKSSGRKKEAWTACGSAQRGSCKASGSGKKKANERLGKTLGKAAERDLHSLHCQACGAIAEFGLRGGKEGGSVKYTCRAHATSCGCFRVDRDRAAWAEDREMRRLRAQERTLEAELRGLGGASFTAKPTSTWKGFQRKGVWASTPMSQSLIATLLMIGGVERNPGPTAEEIAQGWREAFPEKKISTALLDHLMRKEVDVADWKATDREDRKEFLTQWRAEYEGPGEWVDGWSVFLRAVPIVKRSQDAHAGHSRDMERQDADKGNQTRDPSSHAKPSLKRSTCLATSDIGVLAKGLVKRRKLELEQAGEAEKDVFEIGWSILPQAKPLGVRDLRFLVLKAEQKLGVAVMGRSHFRGLVDRAIKLMEGKLPGGGRRILMHGPAGFGKTHLLLQLIIYLTAALETKQQRVAPLLDCAFFKADRVEAMKQALAWAYSGEENTVETIANLESMRDVKGFLSGREEEILFCLDQYQELERESEAKQELDARLYHFRTIVVTSAGGEELTTENETLHAQASMFPVHSGLSQEEQKSYDVIYGTECTTPAVQRLVMEKLGGVAGCLADWYEAYYGEPPTDYSVYRVFGQSPAFQVGPLEPLKEEEPGTSALGGKSKHVAESERTGKMELAEERDWKAWEKFLECKRVVQITLSLQRIYERVQAKGAADVKKWIDQMKKMVYTDSFVDFGLTSWNDIDLRHVAVEGRKVRPAYPLVREAIAHFVEQVQGRAVFYSDQAVWAALSQELAGERVPAVAGLLTERCASGAIIDGQGYKAVLKMEKTEHPKLVFFDRDAEASAVLTEQEDFRKSGLETRIACFVPRTPFYPAMDMAILVFKKPKDQQGAVERLTKVQMTLESAHDHRRSTQTAMHISNVKPWLGGAELNSVDVDFCYIVPGGLVTGPIPRHTKSVKAKLGTERGQTGSVQIVAHTHIELAFGQLDGKLGQVDKWKRGGR</sequence>
<evidence type="ECO:0000313" key="3">
    <source>
        <dbReference type="Proteomes" id="UP000054558"/>
    </source>
</evidence>
<dbReference type="EMBL" id="DF237672">
    <property type="protein sequence ID" value="GAQ91070.1"/>
    <property type="molecule type" value="Genomic_DNA"/>
</dbReference>
<feature type="region of interest" description="Disordered" evidence="1">
    <location>
        <begin position="674"/>
        <end position="699"/>
    </location>
</feature>
<evidence type="ECO:0000313" key="2">
    <source>
        <dbReference type="EMBL" id="GAQ91070.1"/>
    </source>
</evidence>